<dbReference type="PANTHER" id="PTHR21366:SF14">
    <property type="entry name" value="GLYOXALASE DOMAIN-CONTAINING PROTEIN 5"/>
    <property type="match status" value="1"/>
</dbReference>
<sequence>MTSPKATGLAAFGLRVPNLDEAIPFYTAFGLQGGMQGAVARMKSPGRQETEVYLSKDTSKRLNFLSFAIAPGSEPAFRRHLVYHGIHERGRPDPAFPVGIWFKDPWDTWINLVPRIVQSAPPVASIPMNLGAQPARVDVAMWQEMTPRLPLRLGHVLIFTADWEAAERFYADVIGLRTTDRTSGKVAFMAAGEGMVDHHCFGLIRSSHRGFQHASFHVPTLDDIAMNAGRMRDAGYRQGFGPGRHAISSNLFHYVRDPWGSWIEYYADMDKITEAWVARDWNNRPYIWGPDWSPEFWAKEMNTNLEPA</sequence>
<keyword evidence="3" id="KW-1185">Reference proteome</keyword>
<dbReference type="RefSeq" id="WP_394830144.1">
    <property type="nucleotide sequence ID" value="NZ_CP089929.1"/>
</dbReference>
<dbReference type="EMBL" id="CP089983">
    <property type="protein sequence ID" value="WXB00542.1"/>
    <property type="molecule type" value="Genomic_DNA"/>
</dbReference>
<evidence type="ECO:0000313" key="3">
    <source>
        <dbReference type="Proteomes" id="UP001374803"/>
    </source>
</evidence>
<protein>
    <submittedName>
        <fullName evidence="2">VOC family protein</fullName>
    </submittedName>
</protein>
<proteinExistence type="predicted"/>
<reference evidence="2" key="1">
    <citation type="submission" date="2021-12" db="EMBL/GenBank/DDBJ databases">
        <title>Discovery of the Pendulisporaceae a myxobacterial family with distinct sporulation behavior and unique specialized metabolism.</title>
        <authorList>
            <person name="Garcia R."/>
            <person name="Popoff A."/>
            <person name="Bader C.D."/>
            <person name="Loehr J."/>
            <person name="Walesch S."/>
            <person name="Walt C."/>
            <person name="Boldt J."/>
            <person name="Bunk B."/>
            <person name="Haeckl F.J.F.P.J."/>
            <person name="Gunesch A.P."/>
            <person name="Birkelbach J."/>
            <person name="Nuebel U."/>
            <person name="Pietschmann T."/>
            <person name="Bach T."/>
            <person name="Mueller R."/>
        </authorList>
    </citation>
    <scope>NUCLEOTIDE SEQUENCE</scope>
    <source>
        <strain evidence="2">MSr11367</strain>
    </source>
</reference>
<dbReference type="InterPro" id="IPR004360">
    <property type="entry name" value="Glyas_Fos-R_dOase_dom"/>
</dbReference>
<dbReference type="PANTHER" id="PTHR21366">
    <property type="entry name" value="GLYOXALASE FAMILY PROTEIN"/>
    <property type="match status" value="1"/>
</dbReference>
<feature type="domain" description="VOC" evidence="1">
    <location>
        <begin position="152"/>
        <end position="268"/>
    </location>
</feature>
<organism evidence="2 3">
    <name type="scientific">Pendulispora rubella</name>
    <dbReference type="NCBI Taxonomy" id="2741070"/>
    <lineage>
        <taxon>Bacteria</taxon>
        <taxon>Pseudomonadati</taxon>
        <taxon>Myxococcota</taxon>
        <taxon>Myxococcia</taxon>
        <taxon>Myxococcales</taxon>
        <taxon>Sorangiineae</taxon>
        <taxon>Pendulisporaceae</taxon>
        <taxon>Pendulispora</taxon>
    </lineage>
</organism>
<dbReference type="InterPro" id="IPR050383">
    <property type="entry name" value="GlyoxalaseI/FosfomycinResist"/>
</dbReference>
<dbReference type="SUPFAM" id="SSF54593">
    <property type="entry name" value="Glyoxalase/Bleomycin resistance protein/Dihydroxybiphenyl dioxygenase"/>
    <property type="match status" value="2"/>
</dbReference>
<dbReference type="Gene3D" id="3.10.180.10">
    <property type="entry name" value="2,3-Dihydroxybiphenyl 1,2-Dioxygenase, domain 1"/>
    <property type="match status" value="2"/>
</dbReference>
<gene>
    <name evidence="2" type="ORF">LVJ94_26915</name>
</gene>
<name>A0ABZ2KPT2_9BACT</name>
<evidence type="ECO:0000259" key="1">
    <source>
        <dbReference type="PROSITE" id="PS51819"/>
    </source>
</evidence>
<dbReference type="PROSITE" id="PS51819">
    <property type="entry name" value="VOC"/>
    <property type="match status" value="1"/>
</dbReference>
<dbReference type="Pfam" id="PF00903">
    <property type="entry name" value="Glyoxalase"/>
    <property type="match status" value="1"/>
</dbReference>
<dbReference type="InterPro" id="IPR037523">
    <property type="entry name" value="VOC_core"/>
</dbReference>
<dbReference type="Proteomes" id="UP001374803">
    <property type="component" value="Chromosome"/>
</dbReference>
<evidence type="ECO:0000313" key="2">
    <source>
        <dbReference type="EMBL" id="WXB00542.1"/>
    </source>
</evidence>
<accession>A0ABZ2KPT2</accession>
<dbReference type="InterPro" id="IPR029068">
    <property type="entry name" value="Glyas_Bleomycin-R_OHBP_Dase"/>
</dbReference>